<accession>A0ABP6BNL8</accession>
<dbReference type="InterPro" id="IPR016047">
    <property type="entry name" value="M23ase_b-sheet_dom"/>
</dbReference>
<dbReference type="SUPFAM" id="SSF51261">
    <property type="entry name" value="Duplicated hybrid motif"/>
    <property type="match status" value="1"/>
</dbReference>
<dbReference type="PANTHER" id="PTHR21666">
    <property type="entry name" value="PEPTIDASE-RELATED"/>
    <property type="match status" value="1"/>
</dbReference>
<comment type="caution">
    <text evidence="3">The sequence shown here is derived from an EMBL/GenBank/DDBJ whole genome shotgun (WGS) entry which is preliminary data.</text>
</comment>
<feature type="region of interest" description="Disordered" evidence="1">
    <location>
        <begin position="1"/>
        <end position="34"/>
    </location>
</feature>
<evidence type="ECO:0000259" key="2">
    <source>
        <dbReference type="Pfam" id="PF01551"/>
    </source>
</evidence>
<organism evidence="3 4">
    <name type="scientific">Microbacterium binotii</name>
    <dbReference type="NCBI Taxonomy" id="462710"/>
    <lineage>
        <taxon>Bacteria</taxon>
        <taxon>Bacillati</taxon>
        <taxon>Actinomycetota</taxon>
        <taxon>Actinomycetes</taxon>
        <taxon>Micrococcales</taxon>
        <taxon>Microbacteriaceae</taxon>
        <taxon>Microbacterium</taxon>
    </lineage>
</organism>
<gene>
    <name evidence="3" type="ORF">GCM10009862_18370</name>
</gene>
<protein>
    <recommendedName>
        <fullName evidence="2">M23ase beta-sheet core domain-containing protein</fullName>
    </recommendedName>
</protein>
<evidence type="ECO:0000313" key="3">
    <source>
        <dbReference type="EMBL" id="GAA2579469.1"/>
    </source>
</evidence>
<proteinExistence type="predicted"/>
<evidence type="ECO:0000313" key="4">
    <source>
        <dbReference type="Proteomes" id="UP001500274"/>
    </source>
</evidence>
<dbReference type="InterPro" id="IPR050570">
    <property type="entry name" value="Cell_wall_metabolism_enzyme"/>
</dbReference>
<dbReference type="PANTHER" id="PTHR21666:SF270">
    <property type="entry name" value="MUREIN HYDROLASE ACTIVATOR ENVC"/>
    <property type="match status" value="1"/>
</dbReference>
<dbReference type="Proteomes" id="UP001500274">
    <property type="component" value="Unassembled WGS sequence"/>
</dbReference>
<dbReference type="Pfam" id="PF01551">
    <property type="entry name" value="Peptidase_M23"/>
    <property type="match status" value="1"/>
</dbReference>
<name>A0ABP6BNL8_9MICO</name>
<keyword evidence="4" id="KW-1185">Reference proteome</keyword>
<evidence type="ECO:0000256" key="1">
    <source>
        <dbReference type="SAM" id="MobiDB-lite"/>
    </source>
</evidence>
<dbReference type="CDD" id="cd12797">
    <property type="entry name" value="M23_peptidase"/>
    <property type="match status" value="1"/>
</dbReference>
<dbReference type="EMBL" id="BAAARI010000012">
    <property type="protein sequence ID" value="GAA2579469.1"/>
    <property type="molecule type" value="Genomic_DNA"/>
</dbReference>
<reference evidence="4" key="1">
    <citation type="journal article" date="2019" name="Int. J. Syst. Evol. Microbiol.">
        <title>The Global Catalogue of Microorganisms (GCM) 10K type strain sequencing project: providing services to taxonomists for standard genome sequencing and annotation.</title>
        <authorList>
            <consortium name="The Broad Institute Genomics Platform"/>
            <consortium name="The Broad Institute Genome Sequencing Center for Infectious Disease"/>
            <person name="Wu L."/>
            <person name="Ma J."/>
        </authorList>
    </citation>
    <scope>NUCLEOTIDE SEQUENCE [LARGE SCALE GENOMIC DNA]</scope>
    <source>
        <strain evidence="4">JCM 16365</strain>
    </source>
</reference>
<feature type="domain" description="M23ase beta-sheet core" evidence="2">
    <location>
        <begin position="381"/>
        <end position="482"/>
    </location>
</feature>
<dbReference type="InterPro" id="IPR011055">
    <property type="entry name" value="Dup_hybrid_motif"/>
</dbReference>
<sequence>MTPLDPQAETALTRRSGRNRSAEAASSGTSDAVVPLTRAQLRARQSAVRPAPVWSAQRTETAVADPVSVAEPEMVLEVVPEPVAASEVTLSMPAEPVAAAEVTLSAAEPQASAAEAPLTRRRARSLAQASVAAATPIEVALDAMDDEPVTLPVVDTVTVAAEAEAGPAELPVAEVATGVDEEARVFAEAVLADEAEVHAIADEFEAAARLFSFTGETPIQVAAAAIADEPVAEQALAEVPPAKRRRFSGAAFKRATAASATVGAMGIVGLLAIGMTTPAEAVSGAGNSAAASVSIATGSKAGTSSALSSDEIQAYVAPADAQVTALNRSDYSTASTAELAAESGITHYSNFFTNNANSPIQWPFRVGVSISYGFGMRDGTMHEGLDFTPGEGAEIQAVADGVVRTATESGGGYGVMIIIDHVIDGKLVSTRYAHMQYGSLQVKTGDTVKVGQFIGRVGDTGRSFGAHLHFEVLDNGTTAIDPLPWLRQHAGG</sequence>
<dbReference type="Gene3D" id="2.70.70.10">
    <property type="entry name" value="Glucose Permease (Domain IIA)"/>
    <property type="match status" value="1"/>
</dbReference>